<dbReference type="Proteomes" id="UP000326936">
    <property type="component" value="Chromosome"/>
</dbReference>
<evidence type="ECO:0000313" key="1">
    <source>
        <dbReference type="EMBL" id="QFT27579.1"/>
    </source>
</evidence>
<sequence length="72" mass="8214">MASVSLGPLHLFSVRRYLTTLESKASVSYASPPQCKINNRLYHYFIYRLVVALETKLSPQLQRTMIAVSCNH</sequence>
<gene>
    <name evidence="1" type="ORF">FIV01_14395</name>
</gene>
<dbReference type="AlphaFoldDB" id="A0A5P9CMQ7"/>
<dbReference type="EMBL" id="CP045350">
    <property type="protein sequence ID" value="QFT27579.1"/>
    <property type="molecule type" value="Genomic_DNA"/>
</dbReference>
<dbReference type="KEGG" id="vaq:FIV01_14395"/>
<proteinExistence type="predicted"/>
<evidence type="ECO:0000313" key="2">
    <source>
        <dbReference type="Proteomes" id="UP000326936"/>
    </source>
</evidence>
<protein>
    <submittedName>
        <fullName evidence="1">Uncharacterized protein</fullName>
    </submittedName>
</protein>
<accession>A0A5P9CMQ7</accession>
<reference evidence="1 2" key="1">
    <citation type="submission" date="2019-10" db="EMBL/GenBank/DDBJ databases">
        <title>Complete genome sequence of Vibrio sp. strain THAF100, isolated from non-filtered water from the water column of tank 6 of a marine aquarium containing stony-coral fragments. Water maintained at 26 degree C.</title>
        <authorList>
            <person name="Ruckert C."/>
            <person name="Franco A."/>
            <person name="Kalinowski J."/>
            <person name="Glaeser S."/>
        </authorList>
    </citation>
    <scope>NUCLEOTIDE SEQUENCE [LARGE SCALE GENOMIC DNA]</scope>
    <source>
        <strain evidence="1 2">THAF100</strain>
    </source>
</reference>
<keyword evidence="2" id="KW-1185">Reference proteome</keyword>
<organism evidence="1 2">
    <name type="scientific">Vibrio aquimaris</name>
    <dbReference type="NCBI Taxonomy" id="2587862"/>
    <lineage>
        <taxon>Bacteria</taxon>
        <taxon>Pseudomonadati</taxon>
        <taxon>Pseudomonadota</taxon>
        <taxon>Gammaproteobacteria</taxon>
        <taxon>Vibrionales</taxon>
        <taxon>Vibrionaceae</taxon>
        <taxon>Vibrio</taxon>
    </lineage>
</organism>
<name>A0A5P9CMQ7_9VIBR</name>